<evidence type="ECO:0000256" key="5">
    <source>
        <dbReference type="ARBA" id="ARBA00023002"/>
    </source>
</evidence>
<accession>A0A211YNR0</accession>
<evidence type="ECO:0000256" key="4">
    <source>
        <dbReference type="ARBA" id="ARBA00022723"/>
    </source>
</evidence>
<dbReference type="NCBIfam" id="TIGR04085">
    <property type="entry name" value="rSAM_more_4Fe4S"/>
    <property type="match status" value="1"/>
</dbReference>
<dbReference type="GO" id="GO:0006783">
    <property type="term" value="P:heme biosynthetic process"/>
    <property type="evidence" value="ECO:0007669"/>
    <property type="project" value="TreeGrafter"/>
</dbReference>
<evidence type="ECO:0000313" key="10">
    <source>
        <dbReference type="Proteomes" id="UP000196694"/>
    </source>
</evidence>
<dbReference type="Pfam" id="PF13186">
    <property type="entry name" value="SPASM"/>
    <property type="match status" value="1"/>
</dbReference>
<evidence type="ECO:0000256" key="3">
    <source>
        <dbReference type="ARBA" id="ARBA00022691"/>
    </source>
</evidence>
<keyword evidence="7" id="KW-0411">Iron-sulfur</keyword>
<dbReference type="InterPro" id="IPR058240">
    <property type="entry name" value="rSAM_sf"/>
</dbReference>
<dbReference type="PANTHER" id="PTHR11228:SF7">
    <property type="entry name" value="PQQA PEPTIDE CYCLASE"/>
    <property type="match status" value="1"/>
</dbReference>
<feature type="domain" description="Radical SAM core" evidence="8">
    <location>
        <begin position="27"/>
        <end position="236"/>
    </location>
</feature>
<dbReference type="InterPro" id="IPR050377">
    <property type="entry name" value="Radical_SAM_PqqE_MftC-like"/>
</dbReference>
<keyword evidence="10" id="KW-1185">Reference proteome</keyword>
<dbReference type="AlphaFoldDB" id="A0A211YNR0"/>
<keyword evidence="4" id="KW-0479">Metal-binding</keyword>
<dbReference type="SUPFAM" id="SSF102114">
    <property type="entry name" value="Radical SAM enzymes"/>
    <property type="match status" value="1"/>
</dbReference>
<dbReference type="InterPro" id="IPR017200">
    <property type="entry name" value="PqqE-like"/>
</dbReference>
<keyword evidence="5" id="KW-0560">Oxidoreductase</keyword>
<evidence type="ECO:0000256" key="7">
    <source>
        <dbReference type="ARBA" id="ARBA00023014"/>
    </source>
</evidence>
<comment type="cofactor">
    <cofactor evidence="1">
        <name>[4Fe-4S] cluster</name>
        <dbReference type="ChEBI" id="CHEBI:49883"/>
    </cofactor>
</comment>
<dbReference type="Pfam" id="PF04055">
    <property type="entry name" value="Radical_SAM"/>
    <property type="match status" value="1"/>
</dbReference>
<dbReference type="GO" id="GO:0046872">
    <property type="term" value="F:metal ion binding"/>
    <property type="evidence" value="ECO:0007669"/>
    <property type="project" value="UniProtKB-KW"/>
</dbReference>
<name>A0A211YNR0_9CREN</name>
<protein>
    <recommendedName>
        <fullName evidence="8">Radical SAM core domain-containing protein</fullName>
    </recommendedName>
</protein>
<dbReference type="GO" id="GO:0032324">
    <property type="term" value="P:molybdopterin cofactor biosynthetic process"/>
    <property type="evidence" value="ECO:0007669"/>
    <property type="project" value="UniProtKB-ARBA"/>
</dbReference>
<dbReference type="CDD" id="cd01335">
    <property type="entry name" value="Radical_SAM"/>
    <property type="match status" value="1"/>
</dbReference>
<dbReference type="GO" id="GO:0016491">
    <property type="term" value="F:oxidoreductase activity"/>
    <property type="evidence" value="ECO:0007669"/>
    <property type="project" value="UniProtKB-KW"/>
</dbReference>
<dbReference type="GO" id="GO:0051539">
    <property type="term" value="F:4 iron, 4 sulfur cluster binding"/>
    <property type="evidence" value="ECO:0007669"/>
    <property type="project" value="UniProtKB-KW"/>
</dbReference>
<dbReference type="InterPro" id="IPR023885">
    <property type="entry name" value="4Fe4S-binding_SPASM_dom"/>
</dbReference>
<dbReference type="Gene3D" id="3.20.20.70">
    <property type="entry name" value="Aldolase class I"/>
    <property type="match status" value="1"/>
</dbReference>
<dbReference type="EMBL" id="NCQP01000003">
    <property type="protein sequence ID" value="OWJ54601.1"/>
    <property type="molecule type" value="Genomic_DNA"/>
</dbReference>
<dbReference type="SMART" id="SM00729">
    <property type="entry name" value="Elp3"/>
    <property type="match status" value="1"/>
</dbReference>
<evidence type="ECO:0000256" key="6">
    <source>
        <dbReference type="ARBA" id="ARBA00023004"/>
    </source>
</evidence>
<gene>
    <name evidence="9" type="ORF">Pdsh_06140</name>
</gene>
<reference evidence="9 10" key="1">
    <citation type="submission" date="2017-05" db="EMBL/GenBank/DDBJ databases">
        <title>The draft genome of the hyperthermophilic archaeon 'Pyrodictium delaneyi strain Hulk', an iron and nitrate reducer, reveals the capacity for sulfate reduction.</title>
        <authorList>
            <person name="Demey L.M."/>
            <person name="Miller C."/>
            <person name="Manzella M."/>
            <person name="Reguera G."/>
            <person name="Kashefi K."/>
        </authorList>
    </citation>
    <scope>NUCLEOTIDE SEQUENCE [LARGE SCALE GENOMIC DNA]</scope>
    <source>
        <strain evidence="9 10">Hulk</strain>
    </source>
</reference>
<keyword evidence="2" id="KW-0004">4Fe-4S</keyword>
<keyword evidence="3" id="KW-0949">S-adenosyl-L-methionine</keyword>
<dbReference type="PROSITE" id="PS01305">
    <property type="entry name" value="MOAA_NIFB_PQQE"/>
    <property type="match status" value="1"/>
</dbReference>
<evidence type="ECO:0000313" key="9">
    <source>
        <dbReference type="EMBL" id="OWJ54601.1"/>
    </source>
</evidence>
<dbReference type="InterPro" id="IPR007197">
    <property type="entry name" value="rSAM"/>
</dbReference>
<dbReference type="SFLD" id="SFLDS00029">
    <property type="entry name" value="Radical_SAM"/>
    <property type="match status" value="1"/>
</dbReference>
<organism evidence="9 10">
    <name type="scientific">Pyrodictium delaneyi</name>
    <dbReference type="NCBI Taxonomy" id="1273541"/>
    <lineage>
        <taxon>Archaea</taxon>
        <taxon>Thermoproteota</taxon>
        <taxon>Thermoprotei</taxon>
        <taxon>Desulfurococcales</taxon>
        <taxon>Pyrodictiaceae</taxon>
        <taxon>Pyrodictium</taxon>
    </lineage>
</organism>
<dbReference type="Proteomes" id="UP000196694">
    <property type="component" value="Unassembled WGS sequence"/>
</dbReference>
<sequence length="352" mass="38856">MAAASWVPGWQPTHGYMLCMVSGTMAAEGPEWLIWIVTPACNLRCPYCYATRYQAEKPLPTSEALRIIGEAAELGVGYINFTGGEPLLRRDIFEIIGAARDRGIETSLFTNMTLMTEDRAARLARLETSLLTSLDGPRDVYEKAKGPGSWARFLKGLETVRRQGLSFHVNIPVSRLNYSRVGEAIRTAVELGASSISVIPSMPTGRALGTRTNVSQREFLEALRQAEETASQLGITVAVWCAPFTAALPWARHLTYSNCRDWNVMDITPSGKVVFCDVLGVVVADVLRDGLRDAWEKLQKHPLNRLINQTPGRCRSCPVAVSCRGGCYARAHYYWGRLPSPDPLCPRVHTGT</sequence>
<dbReference type="PIRSF" id="PIRSF037420">
    <property type="entry name" value="PQQ_syn_pqqE"/>
    <property type="match status" value="1"/>
</dbReference>
<evidence type="ECO:0000259" key="8">
    <source>
        <dbReference type="PROSITE" id="PS51918"/>
    </source>
</evidence>
<dbReference type="InterPro" id="IPR000385">
    <property type="entry name" value="MoaA_NifB_PqqE_Fe-S-bd_CS"/>
</dbReference>
<evidence type="ECO:0000256" key="2">
    <source>
        <dbReference type="ARBA" id="ARBA00022485"/>
    </source>
</evidence>
<comment type="caution">
    <text evidence="9">The sequence shown here is derived from an EMBL/GenBank/DDBJ whole genome shotgun (WGS) entry which is preliminary data.</text>
</comment>
<dbReference type="PANTHER" id="PTHR11228">
    <property type="entry name" value="RADICAL SAM DOMAIN PROTEIN"/>
    <property type="match status" value="1"/>
</dbReference>
<keyword evidence="6" id="KW-0408">Iron</keyword>
<dbReference type="SFLD" id="SFLDG01067">
    <property type="entry name" value="SPASM/twitch_domain_containing"/>
    <property type="match status" value="1"/>
</dbReference>
<dbReference type="SFLD" id="SFLDG01386">
    <property type="entry name" value="main_SPASM_domain-containing"/>
    <property type="match status" value="1"/>
</dbReference>
<dbReference type="InterPro" id="IPR013785">
    <property type="entry name" value="Aldolase_TIM"/>
</dbReference>
<proteinExistence type="predicted"/>
<evidence type="ECO:0000256" key="1">
    <source>
        <dbReference type="ARBA" id="ARBA00001966"/>
    </source>
</evidence>
<dbReference type="InterPro" id="IPR006638">
    <property type="entry name" value="Elp3/MiaA/NifB-like_rSAM"/>
</dbReference>
<dbReference type="PROSITE" id="PS51918">
    <property type="entry name" value="RADICAL_SAM"/>
    <property type="match status" value="1"/>
</dbReference>